<dbReference type="GO" id="GO:0003700">
    <property type="term" value="F:DNA-binding transcription factor activity"/>
    <property type="evidence" value="ECO:0007669"/>
    <property type="project" value="InterPro"/>
</dbReference>
<dbReference type="Proteomes" id="UP001172155">
    <property type="component" value="Unassembled WGS sequence"/>
</dbReference>
<keyword evidence="3" id="KW-1185">Reference proteome</keyword>
<comment type="caution">
    <text evidence="2">The sequence shown here is derived from an EMBL/GenBank/DDBJ whole genome shotgun (WGS) entry which is preliminary data.</text>
</comment>
<accession>A0AA40F3U9</accession>
<name>A0AA40F3U9_9PEZI</name>
<feature type="region of interest" description="Disordered" evidence="1">
    <location>
        <begin position="1"/>
        <end position="53"/>
    </location>
</feature>
<gene>
    <name evidence="2" type="ORF">B0T18DRAFT_386986</name>
</gene>
<dbReference type="PANTHER" id="PTHR40618">
    <property type="entry name" value="B-ZIP TRANSCRIPTION FACTOR (EUROFUNG)-RELATED"/>
    <property type="match status" value="1"/>
</dbReference>
<evidence type="ECO:0000256" key="1">
    <source>
        <dbReference type="SAM" id="MobiDB-lite"/>
    </source>
</evidence>
<sequence>MPPAATQKQGRSGPLSSERPTPQNQQKRRGRPRKADDGEDELTKKRRARNREAQLVFRVRKQAVQQSQEQQIRRLEETIQRISSAFLGLADTMLQSDTAIADPSLMEELGRTTEDIADLARSLDDGQESETSPAAEVPTVDEAATATTVTGAPPSVDPPSAGPPMGVLVTHAPNLNTNVFGNGWFGQVASNFPHLAECTVAPLPSVSDFPLAVKIIIATIQIGYHALFETIQLPGDSSRMIVNRVFNYSLRYHSAEEIMFNLRWFLGPGQQETHRLGNISFVTGPFAHIYREALKSHRRVGEFVPAIDDDAFREVAPVREAVSESVVVTDEDAYVNANAVERYLWEKGIWFVGNDDIIEVPASVVESMPAFGAAAPAGARQGGRSRPPKPWDFFNFNSIFIGDRPPSPGALSVRVSQTKLLRSLVGTAVCLASGPGYERRLIDEAIKAAVVE</sequence>
<reference evidence="2" key="1">
    <citation type="submission" date="2023-06" db="EMBL/GenBank/DDBJ databases">
        <title>Genome-scale phylogeny and comparative genomics of the fungal order Sordariales.</title>
        <authorList>
            <consortium name="Lawrence Berkeley National Laboratory"/>
            <person name="Hensen N."/>
            <person name="Bonometti L."/>
            <person name="Westerberg I."/>
            <person name="Brannstrom I.O."/>
            <person name="Guillou S."/>
            <person name="Cros-Aarteil S."/>
            <person name="Calhoun S."/>
            <person name="Haridas S."/>
            <person name="Kuo A."/>
            <person name="Mondo S."/>
            <person name="Pangilinan J."/>
            <person name="Riley R."/>
            <person name="LaButti K."/>
            <person name="Andreopoulos B."/>
            <person name="Lipzen A."/>
            <person name="Chen C."/>
            <person name="Yanf M."/>
            <person name="Daum C."/>
            <person name="Ng V."/>
            <person name="Clum A."/>
            <person name="Steindorff A."/>
            <person name="Ohm R."/>
            <person name="Martin F."/>
            <person name="Silar P."/>
            <person name="Natvig D."/>
            <person name="Lalanne C."/>
            <person name="Gautier V."/>
            <person name="Ament-velasquez S.L."/>
            <person name="Kruys A."/>
            <person name="Hutchinson M.I."/>
            <person name="Powell A.J."/>
            <person name="Barry K."/>
            <person name="Miller A.N."/>
            <person name="Grigoriev I.V."/>
            <person name="Debuchy R."/>
            <person name="Gladieux P."/>
            <person name="Thoren M.H."/>
            <person name="Johannesson H."/>
        </authorList>
    </citation>
    <scope>NUCLEOTIDE SEQUENCE</scope>
    <source>
        <strain evidence="2">SMH3187-1</strain>
    </source>
</reference>
<dbReference type="AlphaFoldDB" id="A0AA40F3U9"/>
<feature type="compositionally biased region" description="Polar residues" evidence="1">
    <location>
        <begin position="1"/>
        <end position="25"/>
    </location>
</feature>
<dbReference type="Gene3D" id="1.20.5.170">
    <property type="match status" value="1"/>
</dbReference>
<protein>
    <recommendedName>
        <fullName evidence="4">BZIP domain-containing protein</fullName>
    </recommendedName>
</protein>
<dbReference type="SUPFAM" id="SSF57959">
    <property type="entry name" value="Leucine zipper domain"/>
    <property type="match status" value="1"/>
</dbReference>
<organism evidence="2 3">
    <name type="scientific">Schizothecium vesticola</name>
    <dbReference type="NCBI Taxonomy" id="314040"/>
    <lineage>
        <taxon>Eukaryota</taxon>
        <taxon>Fungi</taxon>
        <taxon>Dikarya</taxon>
        <taxon>Ascomycota</taxon>
        <taxon>Pezizomycotina</taxon>
        <taxon>Sordariomycetes</taxon>
        <taxon>Sordariomycetidae</taxon>
        <taxon>Sordariales</taxon>
        <taxon>Schizotheciaceae</taxon>
        <taxon>Schizothecium</taxon>
    </lineage>
</organism>
<evidence type="ECO:0000313" key="2">
    <source>
        <dbReference type="EMBL" id="KAK0750747.1"/>
    </source>
</evidence>
<proteinExistence type="predicted"/>
<evidence type="ECO:0008006" key="4">
    <source>
        <dbReference type="Google" id="ProtNLM"/>
    </source>
</evidence>
<dbReference type="PANTHER" id="PTHR40618:SF1">
    <property type="entry name" value="B-ZIP TRANSCRIPTION FACTOR (EUROFUNG)"/>
    <property type="match status" value="1"/>
</dbReference>
<evidence type="ECO:0000313" key="3">
    <source>
        <dbReference type="Proteomes" id="UP001172155"/>
    </source>
</evidence>
<dbReference type="InterPro" id="IPR046347">
    <property type="entry name" value="bZIP_sf"/>
</dbReference>
<dbReference type="EMBL" id="JAUKUD010000002">
    <property type="protein sequence ID" value="KAK0750747.1"/>
    <property type="molecule type" value="Genomic_DNA"/>
</dbReference>